<organism evidence="2">
    <name type="scientific">Pseudomonas marincola</name>
    <dbReference type="NCBI Taxonomy" id="437900"/>
    <lineage>
        <taxon>Bacteria</taxon>
        <taxon>Pseudomonadati</taxon>
        <taxon>Pseudomonadota</taxon>
        <taxon>Gammaproteobacteria</taxon>
        <taxon>Pseudomonadales</taxon>
        <taxon>Pseudomonadaceae</taxon>
        <taxon>Pseudomonas</taxon>
    </lineage>
</organism>
<dbReference type="InterPro" id="IPR032608">
    <property type="entry name" value="DUF4892"/>
</dbReference>
<evidence type="ECO:0000313" key="2">
    <source>
        <dbReference type="EMBL" id="VEV99366.1"/>
    </source>
</evidence>
<accession>A0A653EBI7</accession>
<evidence type="ECO:0008006" key="3">
    <source>
        <dbReference type="Google" id="ProtNLM"/>
    </source>
</evidence>
<protein>
    <recommendedName>
        <fullName evidence="3">DUF4892 domain-containing protein</fullName>
    </recommendedName>
</protein>
<dbReference type="Pfam" id="PF16234">
    <property type="entry name" value="DUF4892"/>
    <property type="match status" value="1"/>
</dbReference>
<evidence type="ECO:0000256" key="1">
    <source>
        <dbReference type="SAM" id="SignalP"/>
    </source>
</evidence>
<keyword evidence="1" id="KW-0732">Signal</keyword>
<dbReference type="PROSITE" id="PS51257">
    <property type="entry name" value="PROKAR_LIPOPROTEIN"/>
    <property type="match status" value="1"/>
</dbReference>
<dbReference type="EMBL" id="LR215729">
    <property type="protein sequence ID" value="VEV99366.1"/>
    <property type="molecule type" value="Genomic_DNA"/>
</dbReference>
<feature type="chain" id="PRO_5024863313" description="DUF4892 domain-containing protein" evidence="1">
    <location>
        <begin position="25"/>
        <end position="275"/>
    </location>
</feature>
<sequence>MVRSTGLKLLCSALLAAACVSANGAANDVAGSRDLEILPRFAGSKIVNFDEEAEQERIYPQGSIRRISGRLRYENSIEATGTRIALTYQLPSTHSSDEVFNKAREDVLKQGSELLYWCQGRDCGASSLWANSVFGESGLYGPDDQQAYALLKLAAPQDNQLVALYSITRGNRRAYLHAELFTANATLAEVLPTPATLMRQLRVTGTLELSAHEQPTEDWVTVVARALNLDSTMRVTLAGPQAEAWREALVEARVRAARLELDDDQVQGLRLNVLR</sequence>
<gene>
    <name evidence="2" type="ORF">PMYSY11_4323</name>
</gene>
<dbReference type="RefSeq" id="WP_150549457.1">
    <property type="nucleotide sequence ID" value="NZ_LR215729.2"/>
</dbReference>
<feature type="signal peptide" evidence="1">
    <location>
        <begin position="1"/>
        <end position="24"/>
    </location>
</feature>
<proteinExistence type="predicted"/>
<dbReference type="AlphaFoldDB" id="A0A653EBI7"/>
<name>A0A653EBI7_9PSED</name>
<reference evidence="2" key="1">
    <citation type="submission" date="2019-02" db="EMBL/GenBank/DDBJ databases">
        <authorList>
            <consortium name="Genoscope - CEA"/>
            <person name="William W."/>
        </authorList>
    </citation>
    <scope>NUCLEOTIDE SEQUENCE [LARGE SCALE GENOMIC DNA]</scope>
    <source>
        <strain evidence="2">YSy11</strain>
    </source>
</reference>